<dbReference type="Proteomes" id="UP001216390">
    <property type="component" value="Chromosome"/>
</dbReference>
<dbReference type="KEGG" id="ima:PO878_05310"/>
<evidence type="ECO:0000256" key="3">
    <source>
        <dbReference type="ARBA" id="ARBA00022630"/>
    </source>
</evidence>
<comment type="similarity">
    <text evidence="1">Belongs to the NADH dehydrogenase family.</text>
</comment>
<feature type="compositionally biased region" description="Acidic residues" evidence="8">
    <location>
        <begin position="429"/>
        <end position="439"/>
    </location>
</feature>
<dbReference type="EC" id="1.6.5.9" evidence="2"/>
<reference evidence="10" key="1">
    <citation type="submission" date="2023-01" db="EMBL/GenBank/DDBJ databases">
        <title>The diversity of Class Acidimicrobiia in South China Sea sediment environments and the proposal of Iamia marina sp. nov., a novel species of the genus Iamia.</title>
        <authorList>
            <person name="He Y."/>
            <person name="Tian X."/>
        </authorList>
    </citation>
    <scope>NUCLEOTIDE SEQUENCE</scope>
    <source>
        <strain evidence="10">DSM 19957</strain>
    </source>
</reference>
<dbReference type="SUPFAM" id="SSF51905">
    <property type="entry name" value="FAD/NAD(P)-binding domain"/>
    <property type="match status" value="1"/>
</dbReference>
<dbReference type="Gene3D" id="3.50.50.100">
    <property type="match status" value="1"/>
</dbReference>
<evidence type="ECO:0000256" key="4">
    <source>
        <dbReference type="ARBA" id="ARBA00022827"/>
    </source>
</evidence>
<gene>
    <name evidence="10" type="ORF">PO878_05310</name>
</gene>
<keyword evidence="3" id="KW-0285">Flavoprotein</keyword>
<dbReference type="InterPro" id="IPR045024">
    <property type="entry name" value="NDH-2"/>
</dbReference>
<dbReference type="AlphaFoldDB" id="A0AAE9YHZ7"/>
<organism evidence="10 11">
    <name type="scientific">Iamia majanohamensis</name>
    <dbReference type="NCBI Taxonomy" id="467976"/>
    <lineage>
        <taxon>Bacteria</taxon>
        <taxon>Bacillati</taxon>
        <taxon>Actinomycetota</taxon>
        <taxon>Acidimicrobiia</taxon>
        <taxon>Acidimicrobiales</taxon>
        <taxon>Iamiaceae</taxon>
        <taxon>Iamia</taxon>
    </lineage>
</organism>
<evidence type="ECO:0000256" key="8">
    <source>
        <dbReference type="SAM" id="MobiDB-lite"/>
    </source>
</evidence>
<feature type="region of interest" description="Disordered" evidence="8">
    <location>
        <begin position="416"/>
        <end position="450"/>
    </location>
</feature>
<keyword evidence="5" id="KW-0560">Oxidoreductase</keyword>
<evidence type="ECO:0000256" key="2">
    <source>
        <dbReference type="ARBA" id="ARBA00012637"/>
    </source>
</evidence>
<dbReference type="RefSeq" id="WP_272737658.1">
    <property type="nucleotide sequence ID" value="NZ_CP116942.1"/>
</dbReference>
<dbReference type="PRINTS" id="PR00368">
    <property type="entry name" value="FADPNR"/>
</dbReference>
<feature type="domain" description="FAD/NAD(P)-binding" evidence="9">
    <location>
        <begin position="11"/>
        <end position="328"/>
    </location>
</feature>
<evidence type="ECO:0000256" key="6">
    <source>
        <dbReference type="ARBA" id="ARBA00023027"/>
    </source>
</evidence>
<feature type="compositionally biased region" description="Basic and acidic residues" evidence="8">
    <location>
        <begin position="441"/>
        <end position="450"/>
    </location>
</feature>
<keyword evidence="6" id="KW-0520">NAD</keyword>
<dbReference type="PANTHER" id="PTHR43706:SF47">
    <property type="entry name" value="EXTERNAL NADH-UBIQUINONE OXIDOREDUCTASE 1, MITOCHONDRIAL-RELATED"/>
    <property type="match status" value="1"/>
</dbReference>
<keyword evidence="4" id="KW-0274">FAD</keyword>
<evidence type="ECO:0000256" key="7">
    <source>
        <dbReference type="ARBA" id="ARBA00047599"/>
    </source>
</evidence>
<comment type="catalytic activity">
    <reaction evidence="7">
        <text>a quinone + NADH + H(+) = a quinol + NAD(+)</text>
        <dbReference type="Rhea" id="RHEA:46160"/>
        <dbReference type="ChEBI" id="CHEBI:15378"/>
        <dbReference type="ChEBI" id="CHEBI:24646"/>
        <dbReference type="ChEBI" id="CHEBI:57540"/>
        <dbReference type="ChEBI" id="CHEBI:57945"/>
        <dbReference type="ChEBI" id="CHEBI:132124"/>
        <dbReference type="EC" id="1.6.5.9"/>
    </reaction>
</comment>
<proteinExistence type="inferred from homology"/>
<evidence type="ECO:0000256" key="1">
    <source>
        <dbReference type="ARBA" id="ARBA00005272"/>
    </source>
</evidence>
<sequence length="450" mass="47453">MSSTDAPTTERVVIVGGGFAGVACAQGLAEHGVEVTLIDRNTYHQFQPLLYQVATAQLAPSDIMRPLRGLFRKHPSVAVKEAEVTAVDPVARTVRTAEGETFTGDVLVLATGARAAFFGVAGAEEHAFPLYTARDAERLRNRVLQLFEDADLEPARLDRGALTFVVVGGGPTGVETAGALADLVNDVMPERYHDLDVHRARIVLVDGGDTVLRPFSSKAHDYAAEVLAHKGVRLELGASVEEVTPEKVVLGDGSEIATRCVVWAGGLSVPPLDGTDDIARGRGGRIGAGQDLSVPGFPGVYAIGDVAGVEGPDGRPYPQLGSVAMQAGRAAATSILATRAGVAAPAFRYHDKGIMAMIGKGAAVAEIGAHHHELHGTIAYSAWLGVHAWLMNTTRARVDAFISWAWDSFSRSRSPAIIDAPDQPRIDWGDEDQTDDAAAADDARPEGAQP</sequence>
<protein>
    <recommendedName>
        <fullName evidence="2">NADH:ubiquinone reductase (non-electrogenic)</fullName>
        <ecNumber evidence="2">1.6.5.9</ecNumber>
    </recommendedName>
</protein>
<dbReference type="PRINTS" id="PR00411">
    <property type="entry name" value="PNDRDTASEI"/>
</dbReference>
<dbReference type="PANTHER" id="PTHR43706">
    <property type="entry name" value="NADH DEHYDROGENASE"/>
    <property type="match status" value="1"/>
</dbReference>
<evidence type="ECO:0000259" key="9">
    <source>
        <dbReference type="Pfam" id="PF07992"/>
    </source>
</evidence>
<dbReference type="GO" id="GO:0050136">
    <property type="term" value="F:NADH dehydrogenase (quinone) (non-electrogenic) activity"/>
    <property type="evidence" value="ECO:0007669"/>
    <property type="project" value="UniProtKB-EC"/>
</dbReference>
<keyword evidence="11" id="KW-1185">Reference proteome</keyword>
<dbReference type="InterPro" id="IPR023753">
    <property type="entry name" value="FAD/NAD-binding_dom"/>
</dbReference>
<accession>A0AAE9YHZ7</accession>
<dbReference type="Pfam" id="PF07992">
    <property type="entry name" value="Pyr_redox_2"/>
    <property type="match status" value="1"/>
</dbReference>
<dbReference type="InterPro" id="IPR036188">
    <property type="entry name" value="FAD/NAD-bd_sf"/>
</dbReference>
<dbReference type="EMBL" id="CP116942">
    <property type="protein sequence ID" value="WCO68141.1"/>
    <property type="molecule type" value="Genomic_DNA"/>
</dbReference>
<evidence type="ECO:0000256" key="5">
    <source>
        <dbReference type="ARBA" id="ARBA00023002"/>
    </source>
</evidence>
<evidence type="ECO:0000313" key="10">
    <source>
        <dbReference type="EMBL" id="WCO68141.1"/>
    </source>
</evidence>
<name>A0AAE9YHZ7_9ACTN</name>
<evidence type="ECO:0000313" key="11">
    <source>
        <dbReference type="Proteomes" id="UP001216390"/>
    </source>
</evidence>